<accession>A0A9P5XX78</accession>
<dbReference type="EMBL" id="MU150339">
    <property type="protein sequence ID" value="KAF9458460.1"/>
    <property type="molecule type" value="Genomic_DNA"/>
</dbReference>
<proteinExistence type="predicted"/>
<keyword evidence="2" id="KW-1185">Reference proteome</keyword>
<dbReference type="Proteomes" id="UP000807353">
    <property type="component" value="Unassembled WGS sequence"/>
</dbReference>
<dbReference type="AlphaFoldDB" id="A0A9P5XX78"/>
<dbReference type="OrthoDB" id="3029335at2759"/>
<reference evidence="1" key="1">
    <citation type="submission" date="2020-11" db="EMBL/GenBank/DDBJ databases">
        <authorList>
            <consortium name="DOE Joint Genome Institute"/>
            <person name="Ahrendt S."/>
            <person name="Riley R."/>
            <person name="Andreopoulos W."/>
            <person name="Labutti K."/>
            <person name="Pangilinan J."/>
            <person name="Ruiz-Duenas F.J."/>
            <person name="Barrasa J.M."/>
            <person name="Sanchez-Garcia M."/>
            <person name="Camarero S."/>
            <person name="Miyauchi S."/>
            <person name="Serrano A."/>
            <person name="Linde D."/>
            <person name="Babiker R."/>
            <person name="Drula E."/>
            <person name="Ayuso-Fernandez I."/>
            <person name="Pacheco R."/>
            <person name="Padilla G."/>
            <person name="Ferreira P."/>
            <person name="Barriuso J."/>
            <person name="Kellner H."/>
            <person name="Castanera R."/>
            <person name="Alfaro M."/>
            <person name="Ramirez L."/>
            <person name="Pisabarro A.G."/>
            <person name="Kuo A."/>
            <person name="Tritt A."/>
            <person name="Lipzen A."/>
            <person name="He G."/>
            <person name="Yan M."/>
            <person name="Ng V."/>
            <person name="Cullen D."/>
            <person name="Martin F."/>
            <person name="Rosso M.-N."/>
            <person name="Henrissat B."/>
            <person name="Hibbett D."/>
            <person name="Martinez A.T."/>
            <person name="Grigoriev I.V."/>
        </authorList>
    </citation>
    <scope>NUCLEOTIDE SEQUENCE</scope>
    <source>
        <strain evidence="1">CBS 247.69</strain>
    </source>
</reference>
<organism evidence="1 2">
    <name type="scientific">Collybia nuda</name>
    <dbReference type="NCBI Taxonomy" id="64659"/>
    <lineage>
        <taxon>Eukaryota</taxon>
        <taxon>Fungi</taxon>
        <taxon>Dikarya</taxon>
        <taxon>Basidiomycota</taxon>
        <taxon>Agaricomycotina</taxon>
        <taxon>Agaricomycetes</taxon>
        <taxon>Agaricomycetidae</taxon>
        <taxon>Agaricales</taxon>
        <taxon>Tricholomatineae</taxon>
        <taxon>Clitocybaceae</taxon>
        <taxon>Collybia</taxon>
    </lineage>
</organism>
<evidence type="ECO:0000313" key="1">
    <source>
        <dbReference type="EMBL" id="KAF9458460.1"/>
    </source>
</evidence>
<protein>
    <submittedName>
        <fullName evidence="1">Uncharacterized protein</fullName>
    </submittedName>
</protein>
<sequence>MYDDILELSRLGLYPDSIREKAITLLVVQIGSRQAVRLVQHLVQWPLIEINIFLSEMTSVFDPFKLSSGSEKSGIVSAYQDSVGNWEGHSFEPFIDFLCQVMQSSEPTLENGIMDFLLQLYATNFRDPLATIEPTGLRRESVLHAACNYLLGIISHTESGPDLVCKHPLYVIWSRQPRMAFTNSVQNRERRRMEMWQLVNKECIPWRIYSTFAMVLDWTRPSGELFLIDVAFDLLEFSGSNAIEPKISFRALRSLHMFLTRGSVQAQRSILSYLDLNDHEHCTNVMKQIVVRLSTLITGGTPETKMFFLRWDEDDFKNTAVLHFIHCFSNIAKGEARFLRFMLEANILGLLRPFLEIEGAPGIANHSVETWMVYEPTELTIVDLIRDRGLETYLPALVGEPPDYTVYRRSVLIQAFDIFLQREDHHPFPENLNSPWDALPNATEEWTYDSFWTS</sequence>
<name>A0A9P5XX78_9AGAR</name>
<evidence type="ECO:0000313" key="2">
    <source>
        <dbReference type="Proteomes" id="UP000807353"/>
    </source>
</evidence>
<comment type="caution">
    <text evidence="1">The sequence shown here is derived from an EMBL/GenBank/DDBJ whole genome shotgun (WGS) entry which is preliminary data.</text>
</comment>
<gene>
    <name evidence="1" type="ORF">BDZ94DRAFT_1270499</name>
</gene>